<reference evidence="2 3" key="1">
    <citation type="submission" date="2009-10" db="EMBL/GenBank/DDBJ databases">
        <title>Complete sequence of chromosome of Ammonifex degensii KC4.</title>
        <authorList>
            <consortium name="US DOE Joint Genome Institute"/>
            <person name="Kerfeld C."/>
            <person name="Goodner B."/>
            <person name="Huber H."/>
            <person name="Stetter K."/>
            <person name="Lucas S."/>
            <person name="Copeland A."/>
            <person name="Lapidus A."/>
            <person name="Glavina del Rio T."/>
            <person name="Dalin E."/>
            <person name="Tice H."/>
            <person name="Bruce D."/>
            <person name="Goodwin L."/>
            <person name="Pitluck S."/>
            <person name="Saunders E."/>
            <person name="Brettin T."/>
            <person name="Detter J.C."/>
            <person name="Han C."/>
            <person name="Larimer F."/>
            <person name="Land M."/>
            <person name="Hauser L."/>
            <person name="Kyrpides N."/>
            <person name="Ovchinnikova G."/>
            <person name="Richardson P."/>
        </authorList>
    </citation>
    <scope>NUCLEOTIDE SEQUENCE [LARGE SCALE GENOMIC DNA]</scope>
    <source>
        <strain evidence="3">DSM 10501 / KC4</strain>
    </source>
</reference>
<protein>
    <submittedName>
        <fullName evidence="2">Uncharacterized protein</fullName>
    </submittedName>
</protein>
<keyword evidence="1" id="KW-0175">Coiled coil</keyword>
<dbReference type="eggNOG" id="ENOG502Z8BW">
    <property type="taxonomic scope" value="Bacteria"/>
</dbReference>
<proteinExistence type="predicted"/>
<accession>C9R980</accession>
<keyword evidence="3" id="KW-1185">Reference proteome</keyword>
<evidence type="ECO:0000313" key="2">
    <source>
        <dbReference type="EMBL" id="ACX52859.1"/>
    </source>
</evidence>
<evidence type="ECO:0000313" key="3">
    <source>
        <dbReference type="Proteomes" id="UP000002620"/>
    </source>
</evidence>
<dbReference type="Proteomes" id="UP000002620">
    <property type="component" value="Chromosome"/>
</dbReference>
<dbReference type="RefSeq" id="WP_015739736.1">
    <property type="nucleotide sequence ID" value="NC_013385.1"/>
</dbReference>
<gene>
    <name evidence="2" type="ordered locus">Adeg_1770</name>
</gene>
<dbReference type="STRING" id="429009.Adeg_1770"/>
<organism evidence="2 3">
    <name type="scientific">Ammonifex degensii (strain DSM 10501 / KC4)</name>
    <dbReference type="NCBI Taxonomy" id="429009"/>
    <lineage>
        <taxon>Bacteria</taxon>
        <taxon>Bacillati</taxon>
        <taxon>Bacillota</taxon>
        <taxon>Clostridia</taxon>
        <taxon>Thermoanaerobacterales</taxon>
        <taxon>Thermoanaerobacteraceae</taxon>
        <taxon>Ammonifex</taxon>
    </lineage>
</organism>
<evidence type="ECO:0000256" key="1">
    <source>
        <dbReference type="SAM" id="Coils"/>
    </source>
</evidence>
<dbReference type="EMBL" id="CP001785">
    <property type="protein sequence ID" value="ACX52859.1"/>
    <property type="molecule type" value="Genomic_DNA"/>
</dbReference>
<dbReference type="HOGENOM" id="CLU_1048226_0_0_9"/>
<name>C9R980_AMMDK</name>
<dbReference type="KEGG" id="adg:Adeg_1770"/>
<sequence>MDLEHFLDRELGEERRQLLERKKQILAHQARLERALREGDLEQAQRTIERYQAALTKQQEALSSLKEKLPTFAVSDYLRQDFDQGFLSACRAQGLPVSGSFPDYEVFPFRVRVYPERGTIEVNERTLHMLRPRALAAYLKAEREKLYRAPFNAQRFIDTLARVYDILLAVKQAAQKVELPPGTSVPLVDVYDQLVLHPGYKRHYSRGMFAFDLYRLLRSEVHRASDGRLLELGEPARRVRPIIIYDEQGRELRFTSLRFVEGGGG</sequence>
<dbReference type="OrthoDB" id="2034203at2"/>
<feature type="coiled-coil region" evidence="1">
    <location>
        <begin position="41"/>
        <end position="68"/>
    </location>
</feature>
<dbReference type="AlphaFoldDB" id="C9R980"/>